<proteinExistence type="predicted"/>
<dbReference type="InterPro" id="IPR014718">
    <property type="entry name" value="GH-type_carb-bd"/>
</dbReference>
<feature type="compositionally biased region" description="Basic and acidic residues" evidence="3">
    <location>
        <begin position="1"/>
        <end position="10"/>
    </location>
</feature>
<dbReference type="SMART" id="SM00776">
    <property type="entry name" value="NPCBM"/>
    <property type="match status" value="1"/>
</dbReference>
<dbReference type="SUPFAM" id="SSF49785">
    <property type="entry name" value="Galactose-binding domain-like"/>
    <property type="match status" value="1"/>
</dbReference>
<dbReference type="InterPro" id="IPR038637">
    <property type="entry name" value="NPCBM_sf"/>
</dbReference>
<feature type="region of interest" description="Disordered" evidence="3">
    <location>
        <begin position="1"/>
        <end position="25"/>
    </location>
</feature>
<dbReference type="Pfam" id="PF14509">
    <property type="entry name" value="GH97_C"/>
    <property type="match status" value="1"/>
</dbReference>
<dbReference type="GO" id="GO:0030246">
    <property type="term" value="F:carbohydrate binding"/>
    <property type="evidence" value="ECO:0007669"/>
    <property type="project" value="InterPro"/>
</dbReference>
<dbReference type="InterPro" id="IPR008979">
    <property type="entry name" value="Galactose-bd-like_sf"/>
</dbReference>
<dbReference type="Proteomes" id="UP000248333">
    <property type="component" value="Unassembled WGS sequence"/>
</dbReference>
<dbReference type="RefSeq" id="WP_110567968.1">
    <property type="nucleotide sequence ID" value="NZ_PYBV01000055.1"/>
</dbReference>
<evidence type="ECO:0000313" key="5">
    <source>
        <dbReference type="EMBL" id="PYC64313.1"/>
    </source>
</evidence>
<dbReference type="GO" id="GO:0016798">
    <property type="term" value="F:hydrolase activity, acting on glycosyl bonds"/>
    <property type="evidence" value="ECO:0007669"/>
    <property type="project" value="UniProtKB-KW"/>
</dbReference>
<evidence type="ECO:0000256" key="3">
    <source>
        <dbReference type="SAM" id="MobiDB-lite"/>
    </source>
</evidence>
<dbReference type="SUPFAM" id="SSF51445">
    <property type="entry name" value="(Trans)glycosidases"/>
    <property type="match status" value="1"/>
</dbReference>
<dbReference type="Pfam" id="PF10566">
    <property type="entry name" value="Glyco_hydro_97"/>
    <property type="match status" value="1"/>
</dbReference>
<dbReference type="Pfam" id="PF14508">
    <property type="entry name" value="GH97_N"/>
    <property type="match status" value="1"/>
</dbReference>
<dbReference type="Gene3D" id="2.60.40.1180">
    <property type="entry name" value="Golgi alpha-mannosidase II"/>
    <property type="match status" value="1"/>
</dbReference>
<keyword evidence="2" id="KW-0326">Glycosidase</keyword>
<dbReference type="InterPro" id="IPR013222">
    <property type="entry name" value="Glyco_hyd_98_carb-bd"/>
</dbReference>
<keyword evidence="6" id="KW-1185">Reference proteome</keyword>
<reference evidence="5 6" key="1">
    <citation type="submission" date="2018-03" db="EMBL/GenBank/DDBJ databases">
        <title>Bioinformatic expansion and discovery of thiopeptide antibiotics.</title>
        <authorList>
            <person name="Schwalen C.J."/>
            <person name="Hudson G.A."/>
            <person name="Mitchell D.A."/>
        </authorList>
    </citation>
    <scope>NUCLEOTIDE SEQUENCE [LARGE SCALE GENOMIC DNA]</scope>
    <source>
        <strain evidence="5 6">NRRL 8041</strain>
    </source>
</reference>
<dbReference type="OrthoDB" id="9813184at2"/>
<dbReference type="EMBL" id="PYBV01000055">
    <property type="protein sequence ID" value="PYC64313.1"/>
    <property type="molecule type" value="Genomic_DNA"/>
</dbReference>
<sequence length="844" mass="89868">MSTLRPDRNPVRPAIGPTQEDNDPMDLIPAAVTSADGTTTHGALTVELRLGDPLTLTVTRDDRPVLDRIELGVTVDGVRLGRGSTVVGVTRRQVRESYRRHTGKAVGVGQVDHLETTYALRDPDGRPWGLVVRVAPDGVAFRYLVPEGGVLGEELTRCLPVPDGRAWLLDYQTWYETPRFGCDLSRLTDGDYGFPVLLTAGGDLHALLTESDIDGRSSGAHVRFAAGAFAVVTADDAVAVDPGHRTPWRVAVVGDLAEIVASHLVDDLAPAATGPGTPPRPGRAAWSWWSSQYSGAYLEDQKRFTDFAAAQGWEHVLVDCGWDPTWVPELVSHASARGVQVHLWSSWSDLDGPQALAKLALWRSWGVAGIKVDFMESESQERYRWYDAIIAETARVGLMVNFHGSVIPRGWARTHPHVVSYEGIRGAEYYVFYGDPLTAAHNVIQPFTRNVVGSMDYTPVTFSAPKRETSDAHELALGVVYESGITHFADAPEQYEARPLAARFLAEVAPAWDETRLLAGHPDQRAVVARRAGDRWFVSAISATGPEAITLPLAGLVDGPVDVWLVTDASGGGLAETTLREVTSAAIPVELHRNGGFAAIVAPAGTPLFRAAARPTYPLPTITPAVGVLDADGTATLVADPEATLRLAPGWSATAGQTPGRWTVHAPNPVAPGEMTVVTAEISGSEDGVPAVSHARIVVPLPPGDHSLSALPFLACRNQVGPVERDRANGGGDPRDGGPLTVAGVSHTEGIGVSQRSAVEFALAGGPRLLTGAVAVDDETPHAVAVATVTVDGVVRGTWELRGGQPPVPFEIPLGGATRLELRTDPGPDAAEAHIDWIQPRLVV</sequence>
<evidence type="ECO:0000259" key="4">
    <source>
        <dbReference type="SMART" id="SM00776"/>
    </source>
</evidence>
<dbReference type="PROSITE" id="PS00387">
    <property type="entry name" value="PPASE"/>
    <property type="match status" value="1"/>
</dbReference>
<dbReference type="InterPro" id="IPR013780">
    <property type="entry name" value="Glyco_hydro_b"/>
</dbReference>
<evidence type="ECO:0000256" key="1">
    <source>
        <dbReference type="ARBA" id="ARBA00022801"/>
    </source>
</evidence>
<dbReference type="InterPro" id="IPR029483">
    <property type="entry name" value="GH97_C"/>
</dbReference>
<dbReference type="InterPro" id="IPR017853">
    <property type="entry name" value="GH"/>
</dbReference>
<protein>
    <recommendedName>
        <fullName evidence="4">Glycosyl hydrolase family 98 putative carbohydrate-binding module domain-containing protein</fullName>
    </recommendedName>
</protein>
<dbReference type="Gene3D" id="3.20.20.70">
    <property type="entry name" value="Aldolase class I"/>
    <property type="match status" value="1"/>
</dbReference>
<dbReference type="Gene3D" id="2.60.120.1060">
    <property type="entry name" value="NPCBM/NEW2 domain"/>
    <property type="match status" value="1"/>
</dbReference>
<keyword evidence="1" id="KW-0378">Hydrolase</keyword>
<dbReference type="Gene3D" id="2.70.98.10">
    <property type="match status" value="1"/>
</dbReference>
<dbReference type="InterPro" id="IPR029486">
    <property type="entry name" value="GH97_N"/>
</dbReference>
<comment type="caution">
    <text evidence="5">The sequence shown here is derived from an EMBL/GenBank/DDBJ whole genome shotgun (WGS) entry which is preliminary data.</text>
</comment>
<dbReference type="InterPro" id="IPR013785">
    <property type="entry name" value="Aldolase_TIM"/>
</dbReference>
<name>A0A318NFH4_9ACTN</name>
<organism evidence="5 6">
    <name type="scientific">Micromonospora arborensis</name>
    <dbReference type="NCBI Taxonomy" id="2116518"/>
    <lineage>
        <taxon>Bacteria</taxon>
        <taxon>Bacillati</taxon>
        <taxon>Actinomycetota</taxon>
        <taxon>Actinomycetes</taxon>
        <taxon>Micromonosporales</taxon>
        <taxon>Micromonosporaceae</taxon>
        <taxon>Micromonospora</taxon>
    </lineage>
</organism>
<dbReference type="PANTHER" id="PTHR35803">
    <property type="entry name" value="GLUCAN 1,4-ALPHA-GLUCOSIDASE SUSB-RELATED"/>
    <property type="match status" value="1"/>
</dbReference>
<gene>
    <name evidence="5" type="ORF">C7C45_30625</name>
</gene>
<accession>A0A318NFH4</accession>
<dbReference type="Pfam" id="PF08305">
    <property type="entry name" value="NPCBM"/>
    <property type="match status" value="1"/>
</dbReference>
<dbReference type="PANTHER" id="PTHR35803:SF2">
    <property type="entry name" value="RETAINING ALPHA-GALACTOSIDASE"/>
    <property type="match status" value="1"/>
</dbReference>
<feature type="domain" description="Glycosyl hydrolase family 98 putative carbohydrate-binding module" evidence="4">
    <location>
        <begin position="702"/>
        <end position="844"/>
    </location>
</feature>
<evidence type="ECO:0000256" key="2">
    <source>
        <dbReference type="ARBA" id="ARBA00023295"/>
    </source>
</evidence>
<dbReference type="InterPro" id="IPR052720">
    <property type="entry name" value="Glycosyl_hydrolase_97"/>
</dbReference>
<evidence type="ECO:0000313" key="6">
    <source>
        <dbReference type="Proteomes" id="UP000248333"/>
    </source>
</evidence>
<dbReference type="InterPro" id="IPR019563">
    <property type="entry name" value="GH97_catalytic"/>
</dbReference>
<dbReference type="AlphaFoldDB" id="A0A318NFH4"/>